<proteinExistence type="predicted"/>
<dbReference type="PANTHER" id="PTHR46388:SF2">
    <property type="entry name" value="NHL REPEAT-CONTAINING PROTEIN 2"/>
    <property type="match status" value="1"/>
</dbReference>
<keyword evidence="3" id="KW-0456">Lyase</keyword>
<dbReference type="EMBL" id="CP036526">
    <property type="protein sequence ID" value="QDT11072.1"/>
    <property type="molecule type" value="Genomic_DNA"/>
</dbReference>
<evidence type="ECO:0000256" key="2">
    <source>
        <dbReference type="SAM" id="SignalP"/>
    </source>
</evidence>
<feature type="signal peptide" evidence="2">
    <location>
        <begin position="1"/>
        <end position="22"/>
    </location>
</feature>
<dbReference type="OrthoDB" id="9799230at2"/>
<dbReference type="InterPro" id="IPR011042">
    <property type="entry name" value="6-blade_b-propeller_TolB-like"/>
</dbReference>
<accession>A0A517NVC5</accession>
<dbReference type="SUPFAM" id="SSF63825">
    <property type="entry name" value="YWTD domain"/>
    <property type="match status" value="1"/>
</dbReference>
<protein>
    <submittedName>
        <fullName evidence="3">Virginiamycin B lyase</fullName>
    </submittedName>
</protein>
<evidence type="ECO:0000313" key="4">
    <source>
        <dbReference type="Proteomes" id="UP000319817"/>
    </source>
</evidence>
<feature type="chain" id="PRO_5021987930" evidence="2">
    <location>
        <begin position="23"/>
        <end position="376"/>
    </location>
</feature>
<dbReference type="Pfam" id="PF01436">
    <property type="entry name" value="NHL"/>
    <property type="match status" value="3"/>
</dbReference>
<reference evidence="3 4" key="1">
    <citation type="submission" date="2019-02" db="EMBL/GenBank/DDBJ databases">
        <title>Deep-cultivation of Planctomycetes and their phenomic and genomic characterization uncovers novel biology.</title>
        <authorList>
            <person name="Wiegand S."/>
            <person name="Jogler M."/>
            <person name="Boedeker C."/>
            <person name="Pinto D."/>
            <person name="Vollmers J."/>
            <person name="Rivas-Marin E."/>
            <person name="Kohn T."/>
            <person name="Peeters S.H."/>
            <person name="Heuer A."/>
            <person name="Rast P."/>
            <person name="Oberbeckmann S."/>
            <person name="Bunk B."/>
            <person name="Jeske O."/>
            <person name="Meyerdierks A."/>
            <person name="Storesund J.E."/>
            <person name="Kallscheuer N."/>
            <person name="Luecker S."/>
            <person name="Lage O.M."/>
            <person name="Pohl T."/>
            <person name="Merkel B.J."/>
            <person name="Hornburger P."/>
            <person name="Mueller R.-W."/>
            <person name="Bruemmer F."/>
            <person name="Labrenz M."/>
            <person name="Spormann A.M."/>
            <person name="Op den Camp H."/>
            <person name="Overmann J."/>
            <person name="Amann R."/>
            <person name="Jetten M.S.M."/>
            <person name="Mascher T."/>
            <person name="Medema M.H."/>
            <person name="Devos D.P."/>
            <person name="Kaster A.-K."/>
            <person name="Ovreas L."/>
            <person name="Rohde M."/>
            <person name="Galperin M.Y."/>
            <person name="Jogler C."/>
        </authorList>
    </citation>
    <scope>NUCLEOTIDE SEQUENCE [LARGE SCALE GENOMIC DNA]</scope>
    <source>
        <strain evidence="3 4">K23_9</strain>
    </source>
</reference>
<gene>
    <name evidence="3" type="primary">vgb</name>
    <name evidence="3" type="ORF">K239x_30660</name>
</gene>
<dbReference type="PANTHER" id="PTHR46388">
    <property type="entry name" value="NHL REPEAT-CONTAINING PROTEIN 2"/>
    <property type="match status" value="1"/>
</dbReference>
<dbReference type="InterPro" id="IPR001258">
    <property type="entry name" value="NHL_repeat"/>
</dbReference>
<dbReference type="Proteomes" id="UP000319817">
    <property type="component" value="Chromosome"/>
</dbReference>
<dbReference type="Gene3D" id="2.120.10.30">
    <property type="entry name" value="TolB, C-terminal domain"/>
    <property type="match status" value="2"/>
</dbReference>
<dbReference type="GO" id="GO:0016829">
    <property type="term" value="F:lyase activity"/>
    <property type="evidence" value="ECO:0007669"/>
    <property type="project" value="UniProtKB-KW"/>
</dbReference>
<keyword evidence="4" id="KW-1185">Reference proteome</keyword>
<organism evidence="3 4">
    <name type="scientific">Stieleria marina</name>
    <dbReference type="NCBI Taxonomy" id="1930275"/>
    <lineage>
        <taxon>Bacteria</taxon>
        <taxon>Pseudomonadati</taxon>
        <taxon>Planctomycetota</taxon>
        <taxon>Planctomycetia</taxon>
        <taxon>Pirellulales</taxon>
        <taxon>Pirellulaceae</taxon>
        <taxon>Stieleria</taxon>
    </lineage>
</organism>
<dbReference type="RefSeq" id="WP_145418830.1">
    <property type="nucleotide sequence ID" value="NZ_CP036526.1"/>
</dbReference>
<name>A0A517NVC5_9BACT</name>
<dbReference type="AlphaFoldDB" id="A0A517NVC5"/>
<dbReference type="Gene3D" id="2.40.10.500">
    <property type="match status" value="1"/>
</dbReference>
<evidence type="ECO:0000313" key="3">
    <source>
        <dbReference type="EMBL" id="QDT11072.1"/>
    </source>
</evidence>
<sequence precursor="true">MTFSQRLAVCFCVLVLPVSVVAQDIADGRSHSGAIRFAGVGYGVDVNQVHATPDAPVEVADRLKLALGNPFGVEIIGDNVWITTVDDQCIWKTSLTGQKISRIAGARRLGYDGDGGPADQAAFNWPHEVRVDDDGNLFIADTRNHVIRRVDGQSNIVTTIAGNGAPGFAGEGDSGTKVQFDQPHSVVLDHDGGLLVADTKNHRLRRIDLQTGIVKTIAGNGQKKLPTDGSIASDSPLYGPRSLAVDAKSIWIALREGNSIWRLDREKGTLHHVAGTGKKGYTGDGGDPREATFSGPKGIAAEPDGNLLVVDTENHAIRRIDFAANKIVTVMGGTAAAETTTLKRPHGIAVFVNGFMVGDSEKHRVVQGLNDQPTTK</sequence>
<evidence type="ECO:0000256" key="1">
    <source>
        <dbReference type="ARBA" id="ARBA00022737"/>
    </source>
</evidence>
<keyword evidence="2" id="KW-0732">Signal</keyword>
<keyword evidence="1" id="KW-0677">Repeat</keyword>